<keyword evidence="2" id="KW-1185">Reference proteome</keyword>
<organism evidence="1 2">
    <name type="scientific">Thelephora ganbajun</name>
    <name type="common">Ganba fungus</name>
    <dbReference type="NCBI Taxonomy" id="370292"/>
    <lineage>
        <taxon>Eukaryota</taxon>
        <taxon>Fungi</taxon>
        <taxon>Dikarya</taxon>
        <taxon>Basidiomycota</taxon>
        <taxon>Agaricomycotina</taxon>
        <taxon>Agaricomycetes</taxon>
        <taxon>Thelephorales</taxon>
        <taxon>Thelephoraceae</taxon>
        <taxon>Thelephora</taxon>
    </lineage>
</organism>
<gene>
    <name evidence="1" type="ORF">BDM02DRAFT_152734</name>
</gene>
<protein>
    <submittedName>
        <fullName evidence="1">Uncharacterized protein</fullName>
    </submittedName>
</protein>
<evidence type="ECO:0000313" key="1">
    <source>
        <dbReference type="EMBL" id="KAF9654429.1"/>
    </source>
</evidence>
<evidence type="ECO:0000313" key="2">
    <source>
        <dbReference type="Proteomes" id="UP000886501"/>
    </source>
</evidence>
<accession>A0ACB6ZYC1</accession>
<comment type="caution">
    <text evidence="1">The sequence shown here is derived from an EMBL/GenBank/DDBJ whole genome shotgun (WGS) entry which is preliminary data.</text>
</comment>
<name>A0ACB6ZYC1_THEGA</name>
<reference evidence="1" key="1">
    <citation type="submission" date="2019-10" db="EMBL/GenBank/DDBJ databases">
        <authorList>
            <consortium name="DOE Joint Genome Institute"/>
            <person name="Kuo A."/>
            <person name="Miyauchi S."/>
            <person name="Kiss E."/>
            <person name="Drula E."/>
            <person name="Kohler A."/>
            <person name="Sanchez-Garcia M."/>
            <person name="Andreopoulos B."/>
            <person name="Barry K.W."/>
            <person name="Bonito G."/>
            <person name="Buee M."/>
            <person name="Carver A."/>
            <person name="Chen C."/>
            <person name="Cichocki N."/>
            <person name="Clum A."/>
            <person name="Culley D."/>
            <person name="Crous P.W."/>
            <person name="Fauchery L."/>
            <person name="Girlanda M."/>
            <person name="Hayes R."/>
            <person name="Keri Z."/>
            <person name="Labutti K."/>
            <person name="Lipzen A."/>
            <person name="Lombard V."/>
            <person name="Magnuson J."/>
            <person name="Maillard F."/>
            <person name="Morin E."/>
            <person name="Murat C."/>
            <person name="Nolan M."/>
            <person name="Ohm R."/>
            <person name="Pangilinan J."/>
            <person name="Pereira M."/>
            <person name="Perotto S."/>
            <person name="Peter M."/>
            <person name="Riley R."/>
            <person name="Sitrit Y."/>
            <person name="Stielow B."/>
            <person name="Szollosi G."/>
            <person name="Zifcakova L."/>
            <person name="Stursova M."/>
            <person name="Spatafora J.W."/>
            <person name="Tedersoo L."/>
            <person name="Vaario L.-M."/>
            <person name="Yamada A."/>
            <person name="Yan M."/>
            <person name="Wang P."/>
            <person name="Xu J."/>
            <person name="Bruns T."/>
            <person name="Baldrian P."/>
            <person name="Vilgalys R."/>
            <person name="Henrissat B."/>
            <person name="Grigoriev I.V."/>
            <person name="Hibbett D."/>
            <person name="Nagy L.G."/>
            <person name="Martin F.M."/>
        </authorList>
    </citation>
    <scope>NUCLEOTIDE SEQUENCE</scope>
    <source>
        <strain evidence="1">P2</strain>
    </source>
</reference>
<dbReference type="Proteomes" id="UP000886501">
    <property type="component" value="Unassembled WGS sequence"/>
</dbReference>
<proteinExistence type="predicted"/>
<reference evidence="1" key="2">
    <citation type="journal article" date="2020" name="Nat. Commun.">
        <title>Large-scale genome sequencing of mycorrhizal fungi provides insights into the early evolution of symbiotic traits.</title>
        <authorList>
            <person name="Miyauchi S."/>
            <person name="Kiss E."/>
            <person name="Kuo A."/>
            <person name="Drula E."/>
            <person name="Kohler A."/>
            <person name="Sanchez-Garcia M."/>
            <person name="Morin E."/>
            <person name="Andreopoulos B."/>
            <person name="Barry K.W."/>
            <person name="Bonito G."/>
            <person name="Buee M."/>
            <person name="Carver A."/>
            <person name="Chen C."/>
            <person name="Cichocki N."/>
            <person name="Clum A."/>
            <person name="Culley D."/>
            <person name="Crous P.W."/>
            <person name="Fauchery L."/>
            <person name="Girlanda M."/>
            <person name="Hayes R.D."/>
            <person name="Keri Z."/>
            <person name="LaButti K."/>
            <person name="Lipzen A."/>
            <person name="Lombard V."/>
            <person name="Magnuson J."/>
            <person name="Maillard F."/>
            <person name="Murat C."/>
            <person name="Nolan M."/>
            <person name="Ohm R.A."/>
            <person name="Pangilinan J."/>
            <person name="Pereira M.F."/>
            <person name="Perotto S."/>
            <person name="Peter M."/>
            <person name="Pfister S."/>
            <person name="Riley R."/>
            <person name="Sitrit Y."/>
            <person name="Stielow J.B."/>
            <person name="Szollosi G."/>
            <person name="Zifcakova L."/>
            <person name="Stursova M."/>
            <person name="Spatafora J.W."/>
            <person name="Tedersoo L."/>
            <person name="Vaario L.M."/>
            <person name="Yamada A."/>
            <person name="Yan M."/>
            <person name="Wang P."/>
            <person name="Xu J."/>
            <person name="Bruns T."/>
            <person name="Baldrian P."/>
            <person name="Vilgalys R."/>
            <person name="Dunand C."/>
            <person name="Henrissat B."/>
            <person name="Grigoriev I.V."/>
            <person name="Hibbett D."/>
            <person name="Nagy L.G."/>
            <person name="Martin F.M."/>
        </authorList>
    </citation>
    <scope>NUCLEOTIDE SEQUENCE</scope>
    <source>
        <strain evidence="1">P2</strain>
    </source>
</reference>
<dbReference type="EMBL" id="MU117961">
    <property type="protein sequence ID" value="KAF9654429.1"/>
    <property type="molecule type" value="Genomic_DNA"/>
</dbReference>
<sequence>MTSIQGGVDSKPIRMYEATPKAVASNIVFLAAWLAGTTGYFLSILATTFARCIQWFPFLRPESNSPPSASVPVRTFNRTPRPKPIMTRPSLSRENVERHVTFSLNARTSRDILPPLQPSTENMTCTTASFSSGDSTLCSSPLSDPGDLPPLKNLPLLSLDPQMPEQIQVKKRSMTANFPIKARNPFKFRRASTPAAPSPTPEIGEILPVCPSIDRPPASPVELGPGKPSLIRRLSMKGRRAYNVNTVTESPSSAPTSPRLSPSSFRNAANTSRRSASVDIPAQTSDCPAFAPPSPHQSPPRRTLFGGFTKRPRTVSPSQAPARTQPYGPPYNCPFPVPQPRRSSGTRRSTTSTQTSIPVN</sequence>